<evidence type="ECO:0000313" key="3">
    <source>
        <dbReference type="EMBL" id="WOK97427.1"/>
    </source>
</evidence>
<dbReference type="PANTHER" id="PTHR35737">
    <property type="entry name" value="CRYPTIC LOCI REGULATOR"/>
    <property type="match status" value="1"/>
</dbReference>
<dbReference type="Proteomes" id="UP001327560">
    <property type="component" value="Chromosome 2"/>
</dbReference>
<dbReference type="EMBL" id="CP136891">
    <property type="protein sequence ID" value="WOK97427.1"/>
    <property type="molecule type" value="Genomic_DNA"/>
</dbReference>
<protein>
    <submittedName>
        <fullName evidence="3">Uncharacterized protein</fullName>
    </submittedName>
</protein>
<organism evidence="3 4">
    <name type="scientific">Canna indica</name>
    <name type="common">Indian-shot</name>
    <dbReference type="NCBI Taxonomy" id="4628"/>
    <lineage>
        <taxon>Eukaryota</taxon>
        <taxon>Viridiplantae</taxon>
        <taxon>Streptophyta</taxon>
        <taxon>Embryophyta</taxon>
        <taxon>Tracheophyta</taxon>
        <taxon>Spermatophyta</taxon>
        <taxon>Magnoliopsida</taxon>
        <taxon>Liliopsida</taxon>
        <taxon>Zingiberales</taxon>
        <taxon>Cannaceae</taxon>
        <taxon>Canna</taxon>
    </lineage>
</organism>
<feature type="region of interest" description="Disordered" evidence="2">
    <location>
        <begin position="28"/>
        <end position="47"/>
    </location>
</feature>
<evidence type="ECO:0000256" key="2">
    <source>
        <dbReference type="SAM" id="MobiDB-lite"/>
    </source>
</evidence>
<keyword evidence="4" id="KW-1185">Reference proteome</keyword>
<gene>
    <name evidence="3" type="ORF">Cni_G06135</name>
</gene>
<accession>A0AAQ3JYS7</accession>
<feature type="compositionally biased region" description="Low complexity" evidence="2">
    <location>
        <begin position="81"/>
        <end position="106"/>
    </location>
</feature>
<evidence type="ECO:0000313" key="4">
    <source>
        <dbReference type="Proteomes" id="UP001327560"/>
    </source>
</evidence>
<feature type="region of interest" description="Disordered" evidence="2">
    <location>
        <begin position="81"/>
        <end position="114"/>
    </location>
</feature>
<dbReference type="PANTHER" id="PTHR35737:SF1">
    <property type="entry name" value="CRYPTIC LOCI REGULATOR"/>
    <property type="match status" value="1"/>
</dbReference>
<feature type="coiled-coil region" evidence="1">
    <location>
        <begin position="118"/>
        <end position="152"/>
    </location>
</feature>
<reference evidence="3 4" key="1">
    <citation type="submission" date="2023-10" db="EMBL/GenBank/DDBJ databases">
        <title>Chromosome-scale genome assembly provides insights into flower coloration mechanisms of Canna indica.</title>
        <authorList>
            <person name="Li C."/>
        </authorList>
    </citation>
    <scope>NUCLEOTIDE SEQUENCE [LARGE SCALE GENOMIC DNA]</scope>
    <source>
        <tissue evidence="3">Flower</tissue>
    </source>
</reference>
<keyword evidence="1" id="KW-0175">Coiled coil</keyword>
<evidence type="ECO:0000256" key="1">
    <source>
        <dbReference type="SAM" id="Coils"/>
    </source>
</evidence>
<proteinExistence type="predicted"/>
<name>A0AAQ3JYS7_9LILI</name>
<sequence length="175" mass="19811">MGDAPAPSGAEDDEWEICNDNGFVYKRRRRLRPADAPPPPLAEDPEAELRRHRLDRRRRCLLHLRDRYRRELEQWERLSSSLLDLTAPPPSAASSSKSELPSSASPERSSGDAQQTLIDDLLSQVEAQEAMLRKLSDICDNAESLCREKEESLVESLMEMPIWGSPRSLLTSLTD</sequence>
<dbReference type="AlphaFoldDB" id="A0AAQ3JYS7"/>